<name>A0AAV2IHV9_LYMST</name>
<proteinExistence type="predicted"/>
<evidence type="ECO:0000259" key="2">
    <source>
        <dbReference type="Pfam" id="PF25818"/>
    </source>
</evidence>
<dbReference type="PANTHER" id="PTHR13633">
    <property type="entry name" value="MITOCHONDRIAL TRANSCRIPTION RESCUE FACTOR 1"/>
    <property type="match status" value="1"/>
</dbReference>
<dbReference type="PANTHER" id="PTHR13633:SF3">
    <property type="entry name" value="MITOCHONDRIAL TRANSCRIPTION RESCUE FACTOR 1"/>
    <property type="match status" value="1"/>
</dbReference>
<sequence length="265" mass="30487">MMILIKLLKNMTFLDAKLLHRVSVQSSRTSCHSISSTWFYIWDQSPRLFSKQQIIFPDTNHHSFLKGQSVLSLSSISCHHHCGFHNITQTMNRSASSIALYKQRSHLNVMSIIHQNLFQKRHKSSKKQSSTDENLSDSDDDDELNEDDFDAPPKFKVMKIHTPSLRSDAIISHSLDVARNRLEEAFFGPGILLNGAKMTKKAAKMDEGDYVDLVMEKVEDQLKVKRVKLLKIYPEKTSNDKFTVKIRVWKAPFLVANPKKEQRDS</sequence>
<dbReference type="InterPro" id="IPR057896">
    <property type="entry name" value="MTRES1_C"/>
</dbReference>
<protein>
    <recommendedName>
        <fullName evidence="2">Mitochondrial transcription rescue factor 1 C-terminal domain-containing protein</fullName>
    </recommendedName>
</protein>
<dbReference type="Proteomes" id="UP001497497">
    <property type="component" value="Unassembled WGS sequence"/>
</dbReference>
<evidence type="ECO:0000313" key="4">
    <source>
        <dbReference type="Proteomes" id="UP001497497"/>
    </source>
</evidence>
<dbReference type="AlphaFoldDB" id="A0AAV2IHV9"/>
<dbReference type="GO" id="GO:0005739">
    <property type="term" value="C:mitochondrion"/>
    <property type="evidence" value="ECO:0007669"/>
    <property type="project" value="TreeGrafter"/>
</dbReference>
<dbReference type="GO" id="GO:0003723">
    <property type="term" value="F:RNA binding"/>
    <property type="evidence" value="ECO:0007669"/>
    <property type="project" value="TreeGrafter"/>
</dbReference>
<reference evidence="3 4" key="1">
    <citation type="submission" date="2024-04" db="EMBL/GenBank/DDBJ databases">
        <authorList>
            <consortium name="Genoscope - CEA"/>
            <person name="William W."/>
        </authorList>
    </citation>
    <scope>NUCLEOTIDE SEQUENCE [LARGE SCALE GENOMIC DNA]</scope>
</reference>
<keyword evidence="4" id="KW-1185">Reference proteome</keyword>
<evidence type="ECO:0000256" key="1">
    <source>
        <dbReference type="SAM" id="MobiDB-lite"/>
    </source>
</evidence>
<evidence type="ECO:0000313" key="3">
    <source>
        <dbReference type="EMBL" id="CAL1545811.1"/>
    </source>
</evidence>
<dbReference type="Pfam" id="PF25818">
    <property type="entry name" value="MTRES1_C"/>
    <property type="match status" value="1"/>
</dbReference>
<dbReference type="EMBL" id="CAXITT010000736">
    <property type="protein sequence ID" value="CAL1545811.1"/>
    <property type="molecule type" value="Genomic_DNA"/>
</dbReference>
<accession>A0AAV2IHV9</accession>
<feature type="compositionally biased region" description="Acidic residues" evidence="1">
    <location>
        <begin position="134"/>
        <end position="150"/>
    </location>
</feature>
<gene>
    <name evidence="3" type="ORF">GSLYS_00019188001</name>
</gene>
<organism evidence="3 4">
    <name type="scientific">Lymnaea stagnalis</name>
    <name type="common">Great pond snail</name>
    <name type="synonym">Helix stagnalis</name>
    <dbReference type="NCBI Taxonomy" id="6523"/>
    <lineage>
        <taxon>Eukaryota</taxon>
        <taxon>Metazoa</taxon>
        <taxon>Spiralia</taxon>
        <taxon>Lophotrochozoa</taxon>
        <taxon>Mollusca</taxon>
        <taxon>Gastropoda</taxon>
        <taxon>Heterobranchia</taxon>
        <taxon>Euthyneura</taxon>
        <taxon>Panpulmonata</taxon>
        <taxon>Hygrophila</taxon>
        <taxon>Lymnaeoidea</taxon>
        <taxon>Lymnaeidae</taxon>
        <taxon>Lymnaea</taxon>
    </lineage>
</organism>
<feature type="region of interest" description="Disordered" evidence="1">
    <location>
        <begin position="121"/>
        <end position="150"/>
    </location>
</feature>
<feature type="domain" description="Mitochondrial transcription rescue factor 1 C-terminal" evidence="2">
    <location>
        <begin position="159"/>
        <end position="251"/>
    </location>
</feature>
<comment type="caution">
    <text evidence="3">The sequence shown here is derived from an EMBL/GenBank/DDBJ whole genome shotgun (WGS) entry which is preliminary data.</text>
</comment>
<dbReference type="GO" id="GO:1903108">
    <property type="term" value="P:regulation of mitochondrial transcription"/>
    <property type="evidence" value="ECO:0007669"/>
    <property type="project" value="TreeGrafter"/>
</dbReference>